<keyword evidence="2 5" id="KW-0812">Transmembrane</keyword>
<feature type="transmembrane region" description="Helical" evidence="5">
    <location>
        <begin position="97"/>
        <end position="116"/>
    </location>
</feature>
<feature type="transmembrane region" description="Helical" evidence="5">
    <location>
        <begin position="167"/>
        <end position="185"/>
    </location>
</feature>
<feature type="non-terminal residue" evidence="7">
    <location>
        <position position="1"/>
    </location>
</feature>
<reference evidence="7" key="1">
    <citation type="journal article" date="2014" name="Front. Microbiol.">
        <title>High frequency of phylogenetically diverse reductive dehalogenase-homologous genes in deep subseafloor sedimentary metagenomes.</title>
        <authorList>
            <person name="Kawai M."/>
            <person name="Futagami T."/>
            <person name="Toyoda A."/>
            <person name="Takaki Y."/>
            <person name="Nishi S."/>
            <person name="Hori S."/>
            <person name="Arai W."/>
            <person name="Tsubouchi T."/>
            <person name="Morono Y."/>
            <person name="Uchiyama I."/>
            <person name="Ito T."/>
            <person name="Fujiyama A."/>
            <person name="Inagaki F."/>
            <person name="Takami H."/>
        </authorList>
    </citation>
    <scope>NUCLEOTIDE SEQUENCE</scope>
    <source>
        <strain evidence="7">Expedition CK06-06</strain>
    </source>
</reference>
<dbReference type="AlphaFoldDB" id="X1J6U1"/>
<dbReference type="GO" id="GO:0043190">
    <property type="term" value="C:ATP-binding cassette (ABC) transporter complex"/>
    <property type="evidence" value="ECO:0007669"/>
    <property type="project" value="InterPro"/>
</dbReference>
<organism evidence="7">
    <name type="scientific">marine sediment metagenome</name>
    <dbReference type="NCBI Taxonomy" id="412755"/>
    <lineage>
        <taxon>unclassified sequences</taxon>
        <taxon>metagenomes</taxon>
        <taxon>ecological metagenomes</taxon>
    </lineage>
</organism>
<evidence type="ECO:0000259" key="6">
    <source>
        <dbReference type="PROSITE" id="PS51012"/>
    </source>
</evidence>
<sequence length="190" mass="20427">FTAGVSVVWDREFGFLKEVLVAPISRVAVAAGKTLGGATIALIQGIVMLLFAPIFGVTLPPGVVLKLLPVMFLVASALSAMGVLLASRIKSMEAHQVVMQFLMFPMIFLSGVFFPVGNLPFWMSVLVKVNPATYGVDPIRQLVLGPQLATSFRLTVLGHTMSIVDDLIVVAAFGVVMAVLAMWSFNIQEY</sequence>
<comment type="subcellular location">
    <subcellularLocation>
        <location evidence="1">Membrane</location>
        <topology evidence="1">Multi-pass membrane protein</topology>
    </subcellularLocation>
</comment>
<evidence type="ECO:0000256" key="5">
    <source>
        <dbReference type="SAM" id="Phobius"/>
    </source>
</evidence>
<evidence type="ECO:0000313" key="7">
    <source>
        <dbReference type="EMBL" id="GAH74039.1"/>
    </source>
</evidence>
<proteinExistence type="predicted"/>
<dbReference type="InterPro" id="IPR000412">
    <property type="entry name" value="ABC_2_transport"/>
</dbReference>
<evidence type="ECO:0000256" key="2">
    <source>
        <dbReference type="ARBA" id="ARBA00022692"/>
    </source>
</evidence>
<dbReference type="EMBL" id="BARU01032703">
    <property type="protein sequence ID" value="GAH74039.1"/>
    <property type="molecule type" value="Genomic_DNA"/>
</dbReference>
<evidence type="ECO:0000256" key="4">
    <source>
        <dbReference type="ARBA" id="ARBA00023136"/>
    </source>
</evidence>
<name>X1J6U1_9ZZZZ</name>
<dbReference type="GO" id="GO:0140359">
    <property type="term" value="F:ABC-type transporter activity"/>
    <property type="evidence" value="ECO:0007669"/>
    <property type="project" value="InterPro"/>
</dbReference>
<dbReference type="PANTHER" id="PTHR43229">
    <property type="entry name" value="NODULATION PROTEIN J"/>
    <property type="match status" value="1"/>
</dbReference>
<evidence type="ECO:0000256" key="1">
    <source>
        <dbReference type="ARBA" id="ARBA00004141"/>
    </source>
</evidence>
<dbReference type="PROSITE" id="PS51012">
    <property type="entry name" value="ABC_TM2"/>
    <property type="match status" value="1"/>
</dbReference>
<gene>
    <name evidence="7" type="ORF">S03H2_51538</name>
</gene>
<dbReference type="Pfam" id="PF01061">
    <property type="entry name" value="ABC2_membrane"/>
    <property type="match status" value="1"/>
</dbReference>
<protein>
    <recommendedName>
        <fullName evidence="6">ABC transmembrane type-2 domain-containing protein</fullName>
    </recommendedName>
</protein>
<dbReference type="InterPro" id="IPR047817">
    <property type="entry name" value="ABC2_TM_bact-type"/>
</dbReference>
<feature type="transmembrane region" description="Helical" evidence="5">
    <location>
        <begin position="35"/>
        <end position="55"/>
    </location>
</feature>
<keyword evidence="4 5" id="KW-0472">Membrane</keyword>
<dbReference type="PANTHER" id="PTHR43229:SF2">
    <property type="entry name" value="NODULATION PROTEIN J"/>
    <property type="match status" value="1"/>
</dbReference>
<accession>X1J6U1</accession>
<dbReference type="InterPro" id="IPR013525">
    <property type="entry name" value="ABC2_TM"/>
</dbReference>
<dbReference type="InterPro" id="IPR051784">
    <property type="entry name" value="Nod_factor_ABC_transporter"/>
</dbReference>
<comment type="caution">
    <text evidence="7">The sequence shown here is derived from an EMBL/GenBank/DDBJ whole genome shotgun (WGS) entry which is preliminary data.</text>
</comment>
<dbReference type="PRINTS" id="PR00164">
    <property type="entry name" value="ABC2TRNSPORT"/>
</dbReference>
<feature type="transmembrane region" description="Helical" evidence="5">
    <location>
        <begin position="67"/>
        <end position="85"/>
    </location>
</feature>
<feature type="domain" description="ABC transmembrane type-2" evidence="6">
    <location>
        <begin position="1"/>
        <end position="188"/>
    </location>
</feature>
<evidence type="ECO:0000256" key="3">
    <source>
        <dbReference type="ARBA" id="ARBA00022989"/>
    </source>
</evidence>
<keyword evidence="3 5" id="KW-1133">Transmembrane helix</keyword>